<dbReference type="AlphaFoldDB" id="A0A1N6HL49"/>
<name>A0A1N6HL49_9LACT</name>
<dbReference type="Proteomes" id="UP000184758">
    <property type="component" value="Unassembled WGS sequence"/>
</dbReference>
<proteinExistence type="predicted"/>
<feature type="transmembrane region" description="Helical" evidence="1">
    <location>
        <begin position="27"/>
        <end position="45"/>
    </location>
</feature>
<reference evidence="3" key="1">
    <citation type="submission" date="2016-11" db="EMBL/GenBank/DDBJ databases">
        <authorList>
            <person name="Varghese N."/>
            <person name="Submissions S."/>
        </authorList>
    </citation>
    <scope>NUCLEOTIDE SEQUENCE [LARGE SCALE GENOMIC DNA]</scope>
    <source>
        <strain evidence="3">313</strain>
    </source>
</reference>
<keyword evidence="1" id="KW-1133">Transmembrane helix</keyword>
<dbReference type="RefSeq" id="WP_170206174.1">
    <property type="nucleotide sequence ID" value="NZ_FSRN01000001.1"/>
</dbReference>
<feature type="transmembrane region" description="Helical" evidence="1">
    <location>
        <begin position="5"/>
        <end position="21"/>
    </location>
</feature>
<dbReference type="STRING" id="28230.SAMN05878443_1929"/>
<dbReference type="EMBL" id="FSRN01000001">
    <property type="protein sequence ID" value="SIO20477.1"/>
    <property type="molecule type" value="Genomic_DNA"/>
</dbReference>
<organism evidence="2 3">
    <name type="scientific">Carnobacterium alterfunditum</name>
    <dbReference type="NCBI Taxonomy" id="28230"/>
    <lineage>
        <taxon>Bacteria</taxon>
        <taxon>Bacillati</taxon>
        <taxon>Bacillota</taxon>
        <taxon>Bacilli</taxon>
        <taxon>Lactobacillales</taxon>
        <taxon>Carnobacteriaceae</taxon>
        <taxon>Carnobacterium</taxon>
    </lineage>
</organism>
<sequence>MIKNGLFTIAIGFVVVILGLTDFEGRQILMLGIGILLIILGFALYNKGEKKAD</sequence>
<accession>A0A1N6HL49</accession>
<evidence type="ECO:0000256" key="1">
    <source>
        <dbReference type="SAM" id="Phobius"/>
    </source>
</evidence>
<keyword evidence="1" id="KW-0472">Membrane</keyword>
<evidence type="ECO:0000313" key="3">
    <source>
        <dbReference type="Proteomes" id="UP000184758"/>
    </source>
</evidence>
<dbReference type="eggNOG" id="ENOG5033NH7">
    <property type="taxonomic scope" value="Bacteria"/>
</dbReference>
<gene>
    <name evidence="2" type="ORF">SAMN05878443_1929</name>
</gene>
<evidence type="ECO:0000313" key="2">
    <source>
        <dbReference type="EMBL" id="SIO20477.1"/>
    </source>
</evidence>
<protein>
    <submittedName>
        <fullName evidence="2">Uncharacterized protein</fullName>
    </submittedName>
</protein>
<keyword evidence="1" id="KW-0812">Transmembrane</keyword>
<keyword evidence="3" id="KW-1185">Reference proteome</keyword>